<dbReference type="Pfam" id="PF08843">
    <property type="entry name" value="AbiEii"/>
    <property type="match status" value="1"/>
</dbReference>
<dbReference type="AlphaFoldDB" id="A0A918EDW5"/>
<dbReference type="Proteomes" id="UP000639606">
    <property type="component" value="Unassembled WGS sequence"/>
</dbReference>
<evidence type="ECO:0008006" key="3">
    <source>
        <dbReference type="Google" id="ProtNLM"/>
    </source>
</evidence>
<organism evidence="1 2">
    <name type="scientific">Saccharothrix coeruleofusca</name>
    <dbReference type="NCBI Taxonomy" id="33919"/>
    <lineage>
        <taxon>Bacteria</taxon>
        <taxon>Bacillati</taxon>
        <taxon>Actinomycetota</taxon>
        <taxon>Actinomycetes</taxon>
        <taxon>Pseudonocardiales</taxon>
        <taxon>Pseudonocardiaceae</taxon>
        <taxon>Saccharothrix</taxon>
    </lineage>
</organism>
<reference evidence="1" key="2">
    <citation type="submission" date="2020-09" db="EMBL/GenBank/DDBJ databases">
        <authorList>
            <person name="Sun Q."/>
            <person name="Ohkuma M."/>
        </authorList>
    </citation>
    <scope>NUCLEOTIDE SEQUENCE</scope>
    <source>
        <strain evidence="1">JCM 3313</strain>
    </source>
</reference>
<protein>
    <recommendedName>
        <fullName evidence="3">Nucleotidyltransferase AbiEii toxin of type IV toxin-antitoxin system</fullName>
    </recommendedName>
</protein>
<proteinExistence type="predicted"/>
<dbReference type="EMBL" id="BMRG01000006">
    <property type="protein sequence ID" value="GGP60958.1"/>
    <property type="molecule type" value="Genomic_DNA"/>
</dbReference>
<dbReference type="RefSeq" id="WP_189224494.1">
    <property type="nucleotide sequence ID" value="NZ_BMRG01000006.1"/>
</dbReference>
<sequence length="299" mass="32727">MNRPTKATPGGRAYLELRNRARRERRTTQELLVLYVLERWLARLTESPHAGELVLKGGMLLAALGARRPTADADLLAQRLTNDEAAVAELVVAVARTTLDPDDGVEYLPDTVTTRSIREDDLYAGGRVAMDCLLSGARVKLRLDVNFGDPVTPEPEIVALPSQRPGEPAVRVLGYPVETVLAEKLSTAIALGNANTRVRDFADVFMLTGRHRLEHEEVRAALVATTAHRGVEIRPLSEVTGSLPVLRQTAYRAFRARLGEDGQHLPADFADVVAAVSGFADRLADDIGATWCPVERAWR</sequence>
<evidence type="ECO:0000313" key="2">
    <source>
        <dbReference type="Proteomes" id="UP000639606"/>
    </source>
</evidence>
<name>A0A918EDW5_9PSEU</name>
<gene>
    <name evidence="1" type="ORF">GCM10010185_36810</name>
</gene>
<dbReference type="InterPro" id="IPR014942">
    <property type="entry name" value="AbiEii"/>
</dbReference>
<accession>A0A918EDW5</accession>
<comment type="caution">
    <text evidence="1">The sequence shown here is derived from an EMBL/GenBank/DDBJ whole genome shotgun (WGS) entry which is preliminary data.</text>
</comment>
<reference evidence="1" key="1">
    <citation type="journal article" date="2014" name="Int. J. Syst. Evol. Microbiol.">
        <title>Complete genome sequence of Corynebacterium casei LMG S-19264T (=DSM 44701T), isolated from a smear-ripened cheese.</title>
        <authorList>
            <consortium name="US DOE Joint Genome Institute (JGI-PGF)"/>
            <person name="Walter F."/>
            <person name="Albersmeier A."/>
            <person name="Kalinowski J."/>
            <person name="Ruckert C."/>
        </authorList>
    </citation>
    <scope>NUCLEOTIDE SEQUENCE</scope>
    <source>
        <strain evidence="1">JCM 3313</strain>
    </source>
</reference>
<evidence type="ECO:0000313" key="1">
    <source>
        <dbReference type="EMBL" id="GGP60958.1"/>
    </source>
</evidence>
<keyword evidence="2" id="KW-1185">Reference proteome</keyword>